<accession>A0A9Q1BUN6</accession>
<gene>
    <name evidence="2" type="ORF">HOLleu_23843</name>
</gene>
<feature type="domain" description="Fibrinogen C-terminal" evidence="1">
    <location>
        <begin position="159"/>
        <end position="321"/>
    </location>
</feature>
<sequence length="411" mass="47453">MVNNYTKNHTGYSKYYVTFHYDLYRGLKKISIHRMLLYLMDFRSSLFHLMERMVTLSHDVPGQTAYILAKSVWKKQMFVESLPKTLFSSQGKGKGICKEIFTHLKFKFDVALVLKEIVCATSSLDAFRPCVFKITSDVGNDHLLLRGRREVDAASYFYYQEADYPKDCQEVYNQCTNTTDGIYLIKPDGYAEPFEVFCNNTIDGGGWTVFQRRKYGDVNFHRNWVDYKNGFGFLHRNFWLGNDKLAYLTNQKDYELRIDLVSSSLVSRFAHYNLFRISDEGTKYKLVGLGNYSGNSGYNSFNWNSGDQFSTHDQDNDISSCTVQPTTESGTTIRHLNKLIVLQKRGLRHICSASPRDHTNDLFKSLNLLLKLSDLIRLSIVLIVYGTNSTGYSLRYLAVKYTRLHAILLVL</sequence>
<dbReference type="InterPro" id="IPR014716">
    <property type="entry name" value="Fibrinogen_a/b/g_C_1"/>
</dbReference>
<dbReference type="InterPro" id="IPR002181">
    <property type="entry name" value="Fibrinogen_a/b/g_C_dom"/>
</dbReference>
<dbReference type="AlphaFoldDB" id="A0A9Q1BUN6"/>
<name>A0A9Q1BUN6_HOLLE</name>
<evidence type="ECO:0000259" key="1">
    <source>
        <dbReference type="PROSITE" id="PS51406"/>
    </source>
</evidence>
<reference evidence="2" key="1">
    <citation type="submission" date="2021-10" db="EMBL/GenBank/DDBJ databases">
        <title>Tropical sea cucumber genome reveals ecological adaptation and Cuvierian tubules defense mechanism.</title>
        <authorList>
            <person name="Chen T."/>
        </authorList>
    </citation>
    <scope>NUCLEOTIDE SEQUENCE</scope>
    <source>
        <strain evidence="2">Nanhai2018</strain>
        <tissue evidence="2">Muscle</tissue>
    </source>
</reference>
<dbReference type="PROSITE" id="PS51406">
    <property type="entry name" value="FIBRINOGEN_C_2"/>
    <property type="match status" value="1"/>
</dbReference>
<keyword evidence="3" id="KW-1185">Reference proteome</keyword>
<dbReference type="GO" id="GO:0005615">
    <property type="term" value="C:extracellular space"/>
    <property type="evidence" value="ECO:0007669"/>
    <property type="project" value="TreeGrafter"/>
</dbReference>
<dbReference type="EMBL" id="JAIZAY010000011">
    <property type="protein sequence ID" value="KAJ8033558.1"/>
    <property type="molecule type" value="Genomic_DNA"/>
</dbReference>
<dbReference type="PANTHER" id="PTHR19143">
    <property type="entry name" value="FIBRINOGEN/TENASCIN/ANGIOPOEITIN"/>
    <property type="match status" value="1"/>
</dbReference>
<dbReference type="Pfam" id="PF00147">
    <property type="entry name" value="Fibrinogen_C"/>
    <property type="match status" value="1"/>
</dbReference>
<protein>
    <submittedName>
        <fullName evidence="2">Fibrinogen-like protein A</fullName>
    </submittedName>
</protein>
<comment type="caution">
    <text evidence="2">The sequence shown here is derived from an EMBL/GenBank/DDBJ whole genome shotgun (WGS) entry which is preliminary data.</text>
</comment>
<dbReference type="InterPro" id="IPR050373">
    <property type="entry name" value="Fibrinogen_C-term_domain"/>
</dbReference>
<dbReference type="InterPro" id="IPR036056">
    <property type="entry name" value="Fibrinogen-like_C"/>
</dbReference>
<dbReference type="NCBIfam" id="NF040941">
    <property type="entry name" value="GGGWT_bact"/>
    <property type="match status" value="1"/>
</dbReference>
<dbReference type="SMART" id="SM00186">
    <property type="entry name" value="FBG"/>
    <property type="match status" value="1"/>
</dbReference>
<dbReference type="Gene3D" id="3.90.215.10">
    <property type="entry name" value="Gamma Fibrinogen, chain A, domain 1"/>
    <property type="match status" value="1"/>
</dbReference>
<evidence type="ECO:0000313" key="2">
    <source>
        <dbReference type="EMBL" id="KAJ8033558.1"/>
    </source>
</evidence>
<dbReference type="SUPFAM" id="SSF56496">
    <property type="entry name" value="Fibrinogen C-terminal domain-like"/>
    <property type="match status" value="1"/>
</dbReference>
<dbReference type="Proteomes" id="UP001152320">
    <property type="component" value="Chromosome 11"/>
</dbReference>
<dbReference type="PANTHER" id="PTHR19143:SF444">
    <property type="entry name" value="PROTEIN SCABROUS"/>
    <property type="match status" value="1"/>
</dbReference>
<organism evidence="2 3">
    <name type="scientific">Holothuria leucospilota</name>
    <name type="common">Black long sea cucumber</name>
    <name type="synonym">Mertensiothuria leucospilota</name>
    <dbReference type="NCBI Taxonomy" id="206669"/>
    <lineage>
        <taxon>Eukaryota</taxon>
        <taxon>Metazoa</taxon>
        <taxon>Echinodermata</taxon>
        <taxon>Eleutherozoa</taxon>
        <taxon>Echinozoa</taxon>
        <taxon>Holothuroidea</taxon>
        <taxon>Aspidochirotacea</taxon>
        <taxon>Aspidochirotida</taxon>
        <taxon>Holothuriidae</taxon>
        <taxon>Holothuria</taxon>
    </lineage>
</organism>
<proteinExistence type="predicted"/>
<dbReference type="CDD" id="cd00087">
    <property type="entry name" value="FReD"/>
    <property type="match status" value="1"/>
</dbReference>
<evidence type="ECO:0000313" key="3">
    <source>
        <dbReference type="Proteomes" id="UP001152320"/>
    </source>
</evidence>